<protein>
    <recommendedName>
        <fullName evidence="3">SRPBCC domain-containing protein</fullName>
    </recommendedName>
</protein>
<comment type="caution">
    <text evidence="1">The sequence shown here is derived from an EMBL/GenBank/DDBJ whole genome shotgun (WGS) entry which is preliminary data.</text>
</comment>
<reference evidence="2" key="1">
    <citation type="journal article" date="2019" name="Int. J. Syst. Evol. Microbiol.">
        <title>The Global Catalogue of Microorganisms (GCM) 10K type strain sequencing project: providing services to taxonomists for standard genome sequencing and annotation.</title>
        <authorList>
            <consortium name="The Broad Institute Genomics Platform"/>
            <consortium name="The Broad Institute Genome Sequencing Center for Infectious Disease"/>
            <person name="Wu L."/>
            <person name="Ma J."/>
        </authorList>
    </citation>
    <scope>NUCLEOTIDE SEQUENCE [LARGE SCALE GENOMIC DNA]</scope>
    <source>
        <strain evidence="2">JCM 18952</strain>
    </source>
</reference>
<keyword evidence="2" id="KW-1185">Reference proteome</keyword>
<organism evidence="1 2">
    <name type="scientific">Paeniglutamicibacter antarcticus</name>
    <dbReference type="NCBI Taxonomy" id="494023"/>
    <lineage>
        <taxon>Bacteria</taxon>
        <taxon>Bacillati</taxon>
        <taxon>Actinomycetota</taxon>
        <taxon>Actinomycetes</taxon>
        <taxon>Micrococcales</taxon>
        <taxon>Micrococcaceae</taxon>
        <taxon>Paeniglutamicibacter</taxon>
    </lineage>
</organism>
<gene>
    <name evidence="1" type="ORF">GCM10025778_24800</name>
</gene>
<dbReference type="RefSeq" id="WP_210100029.1">
    <property type="nucleotide sequence ID" value="NZ_BAABLK010000034.1"/>
</dbReference>
<evidence type="ECO:0000313" key="2">
    <source>
        <dbReference type="Proteomes" id="UP001501257"/>
    </source>
</evidence>
<dbReference type="SUPFAM" id="SSF55961">
    <property type="entry name" value="Bet v1-like"/>
    <property type="match status" value="1"/>
</dbReference>
<sequence length="228" mass="25068">MSKEFEIVEELKIDSTPERIWEAVTTATAGWMFPTDQWPAVRVVDEYPTHLVTRMDGPEGWFNQVEHVLSPQGNGTAMRYVHSGIFVEDWNNQYDGASKHTVFYLHTLGQYLRHFDGKPVAFSDIQGPGASTAPDALATWLSALGINDEVEGSVLDLELPGRGSSRITVDFRNENFVGLRTQDALVRIFGRNVFGAPLGVSIHDFGAGADAQTNTALWQAAIDAAFPG</sequence>
<dbReference type="Proteomes" id="UP001501257">
    <property type="component" value="Unassembled WGS sequence"/>
</dbReference>
<evidence type="ECO:0008006" key="3">
    <source>
        <dbReference type="Google" id="ProtNLM"/>
    </source>
</evidence>
<dbReference type="EMBL" id="BAABLK010000034">
    <property type="protein sequence ID" value="GAA5227947.1"/>
    <property type="molecule type" value="Genomic_DNA"/>
</dbReference>
<proteinExistence type="predicted"/>
<name>A0ABP9TQC9_9MICC</name>
<evidence type="ECO:0000313" key="1">
    <source>
        <dbReference type="EMBL" id="GAA5227947.1"/>
    </source>
</evidence>
<accession>A0ABP9TQC9</accession>